<protein>
    <submittedName>
        <fullName evidence="2">Uncharacterized protein</fullName>
    </submittedName>
</protein>
<name>Q97IU9_CLOAB</name>
<evidence type="ECO:0000256" key="1">
    <source>
        <dbReference type="SAM" id="Phobius"/>
    </source>
</evidence>
<organism evidence="2 3">
    <name type="scientific">Clostridium acetobutylicum (strain ATCC 824 / DSM 792 / JCM 1419 / IAM 19013 / LMG 5710 / NBRC 13948 / NRRL B-527 / VKM B-1787 / 2291 / W)</name>
    <dbReference type="NCBI Taxonomy" id="272562"/>
    <lineage>
        <taxon>Bacteria</taxon>
        <taxon>Bacillati</taxon>
        <taxon>Bacillota</taxon>
        <taxon>Clostridia</taxon>
        <taxon>Eubacteriales</taxon>
        <taxon>Clostridiaceae</taxon>
        <taxon>Clostridium</taxon>
    </lineage>
</organism>
<keyword evidence="3" id="KW-1185">Reference proteome</keyword>
<dbReference type="Proteomes" id="UP000000814">
    <property type="component" value="Chromosome"/>
</dbReference>
<keyword evidence="1" id="KW-0812">Transmembrane</keyword>
<dbReference type="STRING" id="272562.CA_C1541"/>
<evidence type="ECO:0000313" key="2">
    <source>
        <dbReference type="EMBL" id="AAK79508.1"/>
    </source>
</evidence>
<dbReference type="PIR" id="A97090">
    <property type="entry name" value="A97090"/>
</dbReference>
<dbReference type="AlphaFoldDB" id="Q97IU9"/>
<dbReference type="PATRIC" id="fig|272562.8.peg.1743"/>
<keyword evidence="1" id="KW-0472">Membrane</keyword>
<gene>
    <name evidence="2" type="ordered locus">CA_C1541</name>
</gene>
<dbReference type="OrthoDB" id="1933160at2"/>
<keyword evidence="1" id="KW-1133">Transmembrane helix</keyword>
<sequence length="152" mass="16296">MSKTEIIMLFTIIGIILGVLITMLSIFPLLKKNGIKVSDILEETQKVVDASDKVLGVASEVFPKSGTVNILEIIDKWAKIAVGSAEQLSHAGDISKDERAEVAENVVLDVLKELNINVDDNKKALIDAAIKNAVNDLGHSSSSKVVVNSTSK</sequence>
<evidence type="ECO:0000313" key="3">
    <source>
        <dbReference type="Proteomes" id="UP000000814"/>
    </source>
</evidence>
<dbReference type="HOGENOM" id="CLU_118487_0_0_9"/>
<dbReference type="eggNOG" id="ENOG502ZFJ1">
    <property type="taxonomic scope" value="Bacteria"/>
</dbReference>
<accession>Q97IU9</accession>
<reference evidence="2 3" key="1">
    <citation type="journal article" date="2001" name="J. Bacteriol.">
        <title>Genome sequence and comparative analysis of the solvent-producing bacterium Clostridium acetobutylicum.</title>
        <authorList>
            <person name="Nolling J."/>
            <person name="Breton G."/>
            <person name="Omelchenko M.V."/>
            <person name="Makarova K.S."/>
            <person name="Zeng Q."/>
            <person name="Gibson R."/>
            <person name="Lee H.M."/>
            <person name="Dubois J."/>
            <person name="Qiu D."/>
            <person name="Hitti J."/>
            <person name="Wolf Y.I."/>
            <person name="Tatusov R.L."/>
            <person name="Sabathe F."/>
            <person name="Doucette-Stamm L."/>
            <person name="Soucaille P."/>
            <person name="Daly M.J."/>
            <person name="Bennett G.N."/>
            <person name="Koonin E.V."/>
            <person name="Smith D.R."/>
        </authorList>
    </citation>
    <scope>NUCLEOTIDE SEQUENCE [LARGE SCALE GENOMIC DNA]</scope>
    <source>
        <strain evidence="3">ATCC 824 / DSM 792 / JCM 1419 / LMG 5710 / VKM B-1787</strain>
    </source>
</reference>
<feature type="transmembrane region" description="Helical" evidence="1">
    <location>
        <begin position="6"/>
        <end position="30"/>
    </location>
</feature>
<dbReference type="RefSeq" id="WP_010964849.1">
    <property type="nucleotide sequence ID" value="NC_003030.1"/>
</dbReference>
<dbReference type="EMBL" id="AE001437">
    <property type="protein sequence ID" value="AAK79508.1"/>
    <property type="molecule type" value="Genomic_DNA"/>
</dbReference>
<dbReference type="KEGG" id="cac:CA_C1541"/>
<proteinExistence type="predicted"/>
<dbReference type="GeneID" id="44998040"/>